<keyword evidence="4" id="KW-0732">Signal</keyword>
<evidence type="ECO:0000256" key="4">
    <source>
        <dbReference type="SAM" id="SignalP"/>
    </source>
</evidence>
<evidence type="ECO:0000256" key="2">
    <source>
        <dbReference type="ARBA" id="ARBA00022737"/>
    </source>
</evidence>
<organism evidence="5 6">
    <name type="scientific">Exocentrus adspersus</name>
    <dbReference type="NCBI Taxonomy" id="1586481"/>
    <lineage>
        <taxon>Eukaryota</taxon>
        <taxon>Metazoa</taxon>
        <taxon>Ecdysozoa</taxon>
        <taxon>Arthropoda</taxon>
        <taxon>Hexapoda</taxon>
        <taxon>Insecta</taxon>
        <taxon>Pterygota</taxon>
        <taxon>Neoptera</taxon>
        <taxon>Endopterygota</taxon>
        <taxon>Coleoptera</taxon>
        <taxon>Polyphaga</taxon>
        <taxon>Cucujiformia</taxon>
        <taxon>Chrysomeloidea</taxon>
        <taxon>Cerambycidae</taxon>
        <taxon>Lamiinae</taxon>
        <taxon>Acanthocinini</taxon>
        <taxon>Exocentrus</taxon>
    </lineage>
</organism>
<dbReference type="PANTHER" id="PTHR24366">
    <property type="entry name" value="IG(IMMUNOGLOBULIN) AND LRR(LEUCINE RICH REPEAT) DOMAINS"/>
    <property type="match status" value="1"/>
</dbReference>
<sequence>MKMTMFIVISILLICSTLADEVYENSKNVCQKCKCGGEDEFILDCSDKGFKNILANWPAHDKTLVATFSHNNITTLEILPPSNHTVRLVFDHCNIKYLDPGFLKEVKNVEYIDLSYNLLTTEEIDGEDFKGPYNNSVYCPIALKTLNLAYNQIHSLPRKFFESMPSLEELNLEGNDFVTLDPNTQMALSTVSNLRVLNLARNELTELVGDAIKNLNNLVELNLSSNRLDFVPETLDYLGKHLKVLDLSDNYIFELRDESFLGVNSITELYLDNLPRLKTIYVDTFANLPNLRKLSLRDNINLMSIDREAFGINTTLQELYLTNNSLMELDHKLLKWSNLRVFELKDNLLECDCNLFNITRDLDNEITRRLDGPTCVDPRTDASRQVYSLTEDICEVKSTRASIQHAMRHFETIRVILITLTAMFTIATFLAVMIAFLRYRRGTAYRNYNFTTQVQYNPIQNQYI</sequence>
<reference evidence="5 6" key="1">
    <citation type="journal article" date="2023" name="Insect Mol. Biol.">
        <title>Genome sequencing provides insights into the evolution of gene families encoding plant cell wall-degrading enzymes in longhorned beetles.</title>
        <authorList>
            <person name="Shin N.R."/>
            <person name="Okamura Y."/>
            <person name="Kirsch R."/>
            <person name="Pauchet Y."/>
        </authorList>
    </citation>
    <scope>NUCLEOTIDE SEQUENCE [LARGE SCALE GENOMIC DNA]</scope>
    <source>
        <strain evidence="5">EAD_L_NR</strain>
    </source>
</reference>
<dbReference type="Pfam" id="PF13855">
    <property type="entry name" value="LRR_8"/>
    <property type="match status" value="3"/>
</dbReference>
<evidence type="ECO:0000256" key="3">
    <source>
        <dbReference type="SAM" id="Phobius"/>
    </source>
</evidence>
<keyword evidence="6" id="KW-1185">Reference proteome</keyword>
<feature type="chain" id="PRO_5043406768" evidence="4">
    <location>
        <begin position="20"/>
        <end position="464"/>
    </location>
</feature>
<dbReference type="InterPro" id="IPR003591">
    <property type="entry name" value="Leu-rich_rpt_typical-subtyp"/>
</dbReference>
<dbReference type="SUPFAM" id="SSF52058">
    <property type="entry name" value="L domain-like"/>
    <property type="match status" value="1"/>
</dbReference>
<feature type="signal peptide" evidence="4">
    <location>
        <begin position="1"/>
        <end position="19"/>
    </location>
</feature>
<evidence type="ECO:0000313" key="5">
    <source>
        <dbReference type="EMBL" id="KAJ8916138.1"/>
    </source>
</evidence>
<dbReference type="SMART" id="SM00369">
    <property type="entry name" value="LRR_TYP"/>
    <property type="match status" value="7"/>
</dbReference>
<name>A0AAV8VPE8_9CUCU</name>
<evidence type="ECO:0000256" key="1">
    <source>
        <dbReference type="ARBA" id="ARBA00022614"/>
    </source>
</evidence>
<keyword evidence="3" id="KW-1133">Transmembrane helix</keyword>
<dbReference type="EMBL" id="JANEYG010000045">
    <property type="protein sequence ID" value="KAJ8916138.1"/>
    <property type="molecule type" value="Genomic_DNA"/>
</dbReference>
<dbReference type="Proteomes" id="UP001159042">
    <property type="component" value="Unassembled WGS sequence"/>
</dbReference>
<dbReference type="InterPro" id="IPR032675">
    <property type="entry name" value="LRR_dom_sf"/>
</dbReference>
<keyword evidence="1" id="KW-0433">Leucine-rich repeat</keyword>
<dbReference type="PROSITE" id="PS51450">
    <property type="entry name" value="LRR"/>
    <property type="match status" value="2"/>
</dbReference>
<evidence type="ECO:0000313" key="6">
    <source>
        <dbReference type="Proteomes" id="UP001159042"/>
    </source>
</evidence>
<gene>
    <name evidence="5" type="ORF">NQ315_004505</name>
</gene>
<comment type="caution">
    <text evidence="5">The sequence shown here is derived from an EMBL/GenBank/DDBJ whole genome shotgun (WGS) entry which is preliminary data.</text>
</comment>
<keyword evidence="3" id="KW-0472">Membrane</keyword>
<dbReference type="AlphaFoldDB" id="A0AAV8VPE8"/>
<protein>
    <submittedName>
        <fullName evidence="5">Uncharacterized protein</fullName>
    </submittedName>
</protein>
<accession>A0AAV8VPE8</accession>
<dbReference type="InterPro" id="IPR001611">
    <property type="entry name" value="Leu-rich_rpt"/>
</dbReference>
<dbReference type="PANTHER" id="PTHR24366:SF168">
    <property type="entry name" value="GH22922P-RELATED"/>
    <property type="match status" value="1"/>
</dbReference>
<keyword evidence="3" id="KW-0812">Transmembrane</keyword>
<feature type="transmembrane region" description="Helical" evidence="3">
    <location>
        <begin position="415"/>
        <end position="437"/>
    </location>
</feature>
<proteinExistence type="predicted"/>
<dbReference type="Gene3D" id="3.80.10.10">
    <property type="entry name" value="Ribonuclease Inhibitor"/>
    <property type="match status" value="2"/>
</dbReference>
<keyword evidence="2" id="KW-0677">Repeat</keyword>